<feature type="transmembrane region" description="Helical" evidence="4">
    <location>
        <begin position="32"/>
        <end position="54"/>
    </location>
</feature>
<accession>A0A806JY53</accession>
<dbReference type="Pfam" id="PF00196">
    <property type="entry name" value="GerE"/>
    <property type="match status" value="1"/>
</dbReference>
<protein>
    <recommendedName>
        <fullName evidence="5">HTH luxR-type domain-containing protein</fullName>
    </recommendedName>
</protein>
<feature type="transmembrane region" description="Helical" evidence="4">
    <location>
        <begin position="6"/>
        <end position="25"/>
    </location>
</feature>
<evidence type="ECO:0000313" key="6">
    <source>
        <dbReference type="EMBL" id="AGS51801.1"/>
    </source>
</evidence>
<dbReference type="GO" id="GO:0006355">
    <property type="term" value="P:regulation of DNA-templated transcription"/>
    <property type="evidence" value="ECO:0007669"/>
    <property type="project" value="InterPro"/>
</dbReference>
<sequence>MIFTIYGISGGIVAIAFIFIMHLVVNRNAMYSWLFFLIFSLLGISLFQQASLFARYSGAFFYGLGDGIGYIIVFFMCGGAIKQSKSIKMYRIFCLVFFAQFAVVAALVGKVYSSLFMGQSPLLTFAITVGLCCICFALFPYLQRRVFNEPWTNGLKLADVAEYAPALAETEQLDIKEDLNLSAREQEIFTLLLTDLSRKQIADTLKISIATVNFHSMNIFRKLGINSRVEMLTKYKKSDL</sequence>
<keyword evidence="3" id="KW-0804">Transcription</keyword>
<evidence type="ECO:0000256" key="1">
    <source>
        <dbReference type="ARBA" id="ARBA00023015"/>
    </source>
</evidence>
<dbReference type="InterPro" id="IPR036388">
    <property type="entry name" value="WH-like_DNA-bd_sf"/>
</dbReference>
<reference evidence="6" key="1">
    <citation type="submission" date="2012-03" db="EMBL/GenBank/DDBJ databases">
        <title>Functional metagenomics reveals considerable lignocellulase gene clusters in the gut microbiome of a wood-feeding higher termite.</title>
        <authorList>
            <person name="Liu N."/>
        </authorList>
    </citation>
    <scope>NUCLEOTIDE SEQUENCE</scope>
</reference>
<evidence type="ECO:0000256" key="4">
    <source>
        <dbReference type="SAM" id="Phobius"/>
    </source>
</evidence>
<keyword evidence="4" id="KW-0812">Transmembrane</keyword>
<feature type="transmembrane region" description="Helical" evidence="4">
    <location>
        <begin position="60"/>
        <end position="81"/>
    </location>
</feature>
<feature type="domain" description="HTH luxR-type" evidence="5">
    <location>
        <begin position="178"/>
        <end position="235"/>
    </location>
</feature>
<dbReference type="SUPFAM" id="SSF46894">
    <property type="entry name" value="C-terminal effector domain of the bipartite response regulators"/>
    <property type="match status" value="1"/>
</dbReference>
<dbReference type="PRINTS" id="PR00038">
    <property type="entry name" value="HTHLUXR"/>
</dbReference>
<dbReference type="InterPro" id="IPR016032">
    <property type="entry name" value="Sig_transdc_resp-reg_C-effctor"/>
</dbReference>
<dbReference type="AlphaFoldDB" id="A0A806JY53"/>
<name>A0A806JY53_9BACT</name>
<keyword evidence="1" id="KW-0805">Transcription regulation</keyword>
<keyword evidence="4" id="KW-0472">Membrane</keyword>
<organism evidence="6">
    <name type="scientific">uncultured bacterium contig00053</name>
    <dbReference type="NCBI Taxonomy" id="1181537"/>
    <lineage>
        <taxon>Bacteria</taxon>
        <taxon>environmental samples</taxon>
    </lineage>
</organism>
<evidence type="ECO:0000259" key="5">
    <source>
        <dbReference type="SMART" id="SM00421"/>
    </source>
</evidence>
<keyword evidence="2" id="KW-0238">DNA-binding</keyword>
<dbReference type="SMART" id="SM00421">
    <property type="entry name" value="HTH_LUXR"/>
    <property type="match status" value="1"/>
</dbReference>
<dbReference type="PANTHER" id="PTHR44688">
    <property type="entry name" value="DNA-BINDING TRANSCRIPTIONAL ACTIVATOR DEVR_DOSR"/>
    <property type="match status" value="1"/>
</dbReference>
<dbReference type="CDD" id="cd06170">
    <property type="entry name" value="LuxR_C_like"/>
    <property type="match status" value="1"/>
</dbReference>
<dbReference type="PANTHER" id="PTHR44688:SF16">
    <property type="entry name" value="DNA-BINDING TRANSCRIPTIONAL ACTIVATOR DEVR_DOSR"/>
    <property type="match status" value="1"/>
</dbReference>
<proteinExistence type="predicted"/>
<dbReference type="InterPro" id="IPR000792">
    <property type="entry name" value="Tscrpt_reg_LuxR_C"/>
</dbReference>
<dbReference type="EMBL" id="JQ844171">
    <property type="protein sequence ID" value="AGS51801.1"/>
    <property type="molecule type" value="Genomic_DNA"/>
</dbReference>
<evidence type="ECO:0000256" key="2">
    <source>
        <dbReference type="ARBA" id="ARBA00023125"/>
    </source>
</evidence>
<feature type="transmembrane region" description="Helical" evidence="4">
    <location>
        <begin position="122"/>
        <end position="142"/>
    </location>
</feature>
<dbReference type="Gene3D" id="1.10.10.10">
    <property type="entry name" value="Winged helix-like DNA-binding domain superfamily/Winged helix DNA-binding domain"/>
    <property type="match status" value="1"/>
</dbReference>
<keyword evidence="4" id="KW-1133">Transmembrane helix</keyword>
<feature type="transmembrane region" description="Helical" evidence="4">
    <location>
        <begin position="93"/>
        <end position="116"/>
    </location>
</feature>
<dbReference type="GO" id="GO:0003677">
    <property type="term" value="F:DNA binding"/>
    <property type="evidence" value="ECO:0007669"/>
    <property type="project" value="UniProtKB-KW"/>
</dbReference>
<evidence type="ECO:0000256" key="3">
    <source>
        <dbReference type="ARBA" id="ARBA00023163"/>
    </source>
</evidence>